<dbReference type="InterPro" id="IPR018247">
    <property type="entry name" value="EF_Hand_1_Ca_BS"/>
</dbReference>
<keyword evidence="8" id="KW-0539">Nucleus</keyword>
<dbReference type="InterPro" id="IPR000330">
    <property type="entry name" value="SNF2_N"/>
</dbReference>
<dbReference type="HOGENOM" id="CLU_000315_17_3_1"/>
<evidence type="ECO:0000256" key="4">
    <source>
        <dbReference type="ARBA" id="ARBA00022801"/>
    </source>
</evidence>
<dbReference type="InterPro" id="IPR001650">
    <property type="entry name" value="Helicase_C-like"/>
</dbReference>
<keyword evidence="5" id="KW-0347">Helicase</keyword>
<dbReference type="InterPro" id="IPR027417">
    <property type="entry name" value="P-loop_NTPase"/>
</dbReference>
<sequence length="855" mass="96454">MDEEYVEDKELLSEEEKARFENEKAEAKRKASIKKRKKKAETKSEREAKAKELDDLLRKSAAFSDILTKKTEVLGRVGSGLDGKTLGEHDLKMAEQPKCLVGGTMRDYQLEGLTWMYEICSQGMSGILADEMGLGKTIQTISLIALLREQEDYLGPHLIIAPLSTLSNWLDEFHKWTPSIPVAMYHGTPPQRQSIWKTKMMRHLKDGRPTAQFPVVCTSYEMVLRDQAFLSKINWEFIIIDEGHRMKNFDSKLFRELRTFKSATRLLITGTPLQNNLKELWSLLNFLLPDIFTDWEAFESWFDFSDLEDEEGTEQFIGDQMKQDLVKKIHLILQPLLLRRVKADVAAYLPKKREYVLYAPMTKEQTDLYNVISDKSTDTRAFLENKVVERLTGATNSPAVSLKSTPRSSRANSVKLEKSAEKQTMSLPVRSSPRGKKTQDKPAAVENAFTRMMGKGKGAVVLSKKAAAAQTPITPAKQETKRKSPPTTEVSQPKSTRSSRQSTPSTSSRTRSARKRKSYKLADDDDDDALSDDEFEARLANEIAQREAQEEVVESSEDSERAATLELAKKEIAMKKLGNPIMQLRLVCNSPHNFYNPWGADNGLEVDESLVTASGKMLLLDRLLPALFDKGHKVLIFSQFKTQLDLLEDYCRELRGWNVCRIDGSVAQDDRRAQIAEFNSNPDFKLFLLSTRAGGQGINLASADTVILFDSDWNPQQDLQAQDRAHRIGQTRPVIVYRLATKGTVEESLLMSADAKRRLEKLVIKKGGFRTLNQKVDMHEDLDKDTLRSLLLRDGEVYKFSGDKEILSDKDIDVLCDRSDEAYTSAAKGAGDADGYKVVETGANGLTKAFEGKRS</sequence>
<evidence type="ECO:0000259" key="11">
    <source>
        <dbReference type="PROSITE" id="PS51194"/>
    </source>
</evidence>
<evidence type="ECO:0000256" key="6">
    <source>
        <dbReference type="ARBA" id="ARBA00022840"/>
    </source>
</evidence>
<dbReference type="GO" id="GO:0005524">
    <property type="term" value="F:ATP binding"/>
    <property type="evidence" value="ECO:0007669"/>
    <property type="project" value="UniProtKB-KW"/>
</dbReference>
<dbReference type="Gene3D" id="3.40.50.300">
    <property type="entry name" value="P-loop containing nucleotide triphosphate hydrolases"/>
    <property type="match status" value="1"/>
</dbReference>
<dbReference type="PROSITE" id="PS00018">
    <property type="entry name" value="EF_HAND_1"/>
    <property type="match status" value="1"/>
</dbReference>
<dbReference type="PROSITE" id="PS51192">
    <property type="entry name" value="HELICASE_ATP_BIND_1"/>
    <property type="match status" value="1"/>
</dbReference>
<evidence type="ECO:0000259" key="10">
    <source>
        <dbReference type="PROSITE" id="PS51192"/>
    </source>
</evidence>
<feature type="compositionally biased region" description="Basic and acidic residues" evidence="9">
    <location>
        <begin position="17"/>
        <end position="29"/>
    </location>
</feature>
<feature type="domain" description="Helicase C-terminal" evidence="11">
    <location>
        <begin position="619"/>
        <end position="791"/>
    </location>
</feature>
<evidence type="ECO:0000256" key="3">
    <source>
        <dbReference type="ARBA" id="ARBA00022741"/>
    </source>
</evidence>
<dbReference type="eggNOG" id="KOG0385">
    <property type="taxonomic scope" value="Eukaryota"/>
</dbReference>
<evidence type="ECO:0000256" key="1">
    <source>
        <dbReference type="ARBA" id="ARBA00004123"/>
    </source>
</evidence>
<feature type="compositionally biased region" description="Polar residues" evidence="9">
    <location>
        <begin position="396"/>
        <end position="412"/>
    </location>
</feature>
<comment type="similarity">
    <text evidence="2">Belongs to the SNF2/RAD54 helicase family.</text>
</comment>
<evidence type="ECO:0000256" key="7">
    <source>
        <dbReference type="ARBA" id="ARBA00023054"/>
    </source>
</evidence>
<dbReference type="PANTHER" id="PTHR10799">
    <property type="entry name" value="SNF2/RAD54 HELICASE FAMILY"/>
    <property type="match status" value="1"/>
</dbReference>
<feature type="region of interest" description="Disordered" evidence="9">
    <location>
        <begin position="17"/>
        <end position="49"/>
    </location>
</feature>
<proteinExistence type="inferred from homology"/>
<comment type="subcellular location">
    <subcellularLocation>
        <location evidence="1">Nucleus</location>
    </subcellularLocation>
</comment>
<dbReference type="AlphaFoldDB" id="R8BPG9"/>
<keyword evidence="3" id="KW-0547">Nucleotide-binding</keyword>
<feature type="domain" description="Helicase ATP-binding" evidence="10">
    <location>
        <begin position="117"/>
        <end position="290"/>
    </location>
</feature>
<dbReference type="GO" id="GO:0016787">
    <property type="term" value="F:hydrolase activity"/>
    <property type="evidence" value="ECO:0007669"/>
    <property type="project" value="UniProtKB-KW"/>
</dbReference>
<name>R8BPG9_PHAM7</name>
<evidence type="ECO:0000256" key="5">
    <source>
        <dbReference type="ARBA" id="ARBA00022806"/>
    </source>
</evidence>
<dbReference type="PROSITE" id="PS51194">
    <property type="entry name" value="HELICASE_CTER"/>
    <property type="match status" value="1"/>
</dbReference>
<reference evidence="13" key="1">
    <citation type="journal article" date="2013" name="Genome Announc.">
        <title>Draft genome sequence of the ascomycete Phaeoacremonium aleophilum strain UCR-PA7, a causal agent of the esca disease complex in grapevines.</title>
        <authorList>
            <person name="Blanco-Ulate B."/>
            <person name="Rolshausen P."/>
            <person name="Cantu D."/>
        </authorList>
    </citation>
    <scope>NUCLEOTIDE SEQUENCE [LARGE SCALE GENOMIC DNA]</scope>
    <source>
        <strain evidence="13">UCR-PA7</strain>
    </source>
</reference>
<dbReference type="FunFam" id="3.40.50.300:FF:001315">
    <property type="entry name" value="SNF2 family helicase/ATPase PasG"/>
    <property type="match status" value="1"/>
</dbReference>
<keyword evidence="4" id="KW-0378">Hydrolase</keyword>
<dbReference type="SMART" id="SM00490">
    <property type="entry name" value="HELICc"/>
    <property type="match status" value="1"/>
</dbReference>
<dbReference type="CDD" id="cd18793">
    <property type="entry name" value="SF2_C_SNF"/>
    <property type="match status" value="1"/>
</dbReference>
<keyword evidence="13" id="KW-1185">Reference proteome</keyword>
<feature type="region of interest" description="Disordered" evidence="9">
    <location>
        <begin position="396"/>
        <end position="442"/>
    </location>
</feature>
<keyword evidence="6" id="KW-0067">ATP-binding</keyword>
<dbReference type="InterPro" id="IPR049730">
    <property type="entry name" value="SNF2/RAD54-like_C"/>
</dbReference>
<evidence type="ECO:0000313" key="12">
    <source>
        <dbReference type="EMBL" id="EOO01195.1"/>
    </source>
</evidence>
<gene>
    <name evidence="12" type="ORF">UCRPA7_3288</name>
</gene>
<accession>R8BPG9</accession>
<dbReference type="GeneID" id="19323621"/>
<dbReference type="InterPro" id="IPR014001">
    <property type="entry name" value="Helicase_ATP-bd"/>
</dbReference>
<evidence type="ECO:0000313" key="13">
    <source>
        <dbReference type="Proteomes" id="UP000014074"/>
    </source>
</evidence>
<dbReference type="KEGG" id="tmn:UCRPA7_3288"/>
<dbReference type="Pfam" id="PF00271">
    <property type="entry name" value="Helicase_C"/>
    <property type="match status" value="1"/>
</dbReference>
<dbReference type="OrthoDB" id="5857104at2759"/>
<evidence type="ECO:0000256" key="2">
    <source>
        <dbReference type="ARBA" id="ARBA00007025"/>
    </source>
</evidence>
<dbReference type="Gene3D" id="3.40.50.10810">
    <property type="entry name" value="Tandem AAA-ATPase domain"/>
    <property type="match status" value="1"/>
</dbReference>
<dbReference type="FunFam" id="3.40.50.10810:FF:000015">
    <property type="entry name" value="lymphoid-specific helicase isoform X1"/>
    <property type="match status" value="1"/>
</dbReference>
<dbReference type="GO" id="GO:0004386">
    <property type="term" value="F:helicase activity"/>
    <property type="evidence" value="ECO:0007669"/>
    <property type="project" value="UniProtKB-KW"/>
</dbReference>
<evidence type="ECO:0000256" key="8">
    <source>
        <dbReference type="ARBA" id="ARBA00023242"/>
    </source>
</evidence>
<dbReference type="Proteomes" id="UP000014074">
    <property type="component" value="Unassembled WGS sequence"/>
</dbReference>
<protein>
    <submittedName>
        <fullName evidence="12">Putative iswi chromatin-remodeling complex atpase isw2 protein</fullName>
    </submittedName>
</protein>
<organism evidence="12 13">
    <name type="scientific">Phaeoacremonium minimum (strain UCR-PA7)</name>
    <name type="common">Esca disease fungus</name>
    <name type="synonym">Togninia minima</name>
    <dbReference type="NCBI Taxonomy" id="1286976"/>
    <lineage>
        <taxon>Eukaryota</taxon>
        <taxon>Fungi</taxon>
        <taxon>Dikarya</taxon>
        <taxon>Ascomycota</taxon>
        <taxon>Pezizomycotina</taxon>
        <taxon>Sordariomycetes</taxon>
        <taxon>Sordariomycetidae</taxon>
        <taxon>Togniniales</taxon>
        <taxon>Togniniaceae</taxon>
        <taxon>Phaeoacremonium</taxon>
    </lineage>
</organism>
<dbReference type="EMBL" id="KB933041">
    <property type="protein sequence ID" value="EOO01195.1"/>
    <property type="molecule type" value="Genomic_DNA"/>
</dbReference>
<feature type="region of interest" description="Disordered" evidence="9">
    <location>
        <begin position="467"/>
        <end position="530"/>
    </location>
</feature>
<feature type="compositionally biased region" description="Low complexity" evidence="9">
    <location>
        <begin position="491"/>
        <end position="510"/>
    </location>
</feature>
<dbReference type="GO" id="GO:0005634">
    <property type="term" value="C:nucleus"/>
    <property type="evidence" value="ECO:0007669"/>
    <property type="project" value="UniProtKB-SubCell"/>
</dbReference>
<keyword evidence="7" id="KW-0175">Coiled coil</keyword>
<dbReference type="SMART" id="SM00487">
    <property type="entry name" value="DEXDc"/>
    <property type="match status" value="1"/>
</dbReference>
<dbReference type="InterPro" id="IPR038718">
    <property type="entry name" value="SNF2-like_sf"/>
</dbReference>
<evidence type="ECO:0000256" key="9">
    <source>
        <dbReference type="SAM" id="MobiDB-lite"/>
    </source>
</evidence>
<dbReference type="SUPFAM" id="SSF52540">
    <property type="entry name" value="P-loop containing nucleoside triphosphate hydrolases"/>
    <property type="match status" value="2"/>
</dbReference>
<dbReference type="RefSeq" id="XP_007914173.1">
    <property type="nucleotide sequence ID" value="XM_007915982.1"/>
</dbReference>
<dbReference type="Pfam" id="PF00176">
    <property type="entry name" value="SNF2-rel_dom"/>
    <property type="match status" value="1"/>
</dbReference>
<feature type="compositionally biased region" description="Basic residues" evidence="9">
    <location>
        <begin position="30"/>
        <end position="40"/>
    </location>
</feature>